<dbReference type="Gene3D" id="3.40.1180.10">
    <property type="entry name" value="Decaprenyl diphosphate synthase-like"/>
    <property type="match status" value="1"/>
</dbReference>
<dbReference type="GO" id="GO:1904423">
    <property type="term" value="C:dehydrodolichyl diphosphate synthase complex"/>
    <property type="evidence" value="ECO:0007669"/>
    <property type="project" value="InterPro"/>
</dbReference>
<comment type="pathway">
    <text evidence="3">Protein modification; protein glycosylation.</text>
</comment>
<dbReference type="PANTHER" id="PTHR21528:SF0">
    <property type="entry name" value="DEHYDRODOLICHYL DIPHOSPHATE SYNTHASE COMPLEX SUBUNIT NUS1"/>
    <property type="match status" value="1"/>
</dbReference>
<evidence type="ECO:0000256" key="3">
    <source>
        <dbReference type="ARBA" id="ARBA00004922"/>
    </source>
</evidence>
<evidence type="ECO:0000313" key="15">
    <source>
        <dbReference type="Proteomes" id="UP000646827"/>
    </source>
</evidence>
<keyword evidence="11 13" id="KW-0472">Membrane</keyword>
<dbReference type="GO" id="GO:0045547">
    <property type="term" value="F:ditrans,polycis-polyprenyl diphosphate synthase [(2E,6E)-farnesyl diphosphate specific] activity"/>
    <property type="evidence" value="ECO:0007669"/>
    <property type="project" value="UniProtKB-EC"/>
</dbReference>
<evidence type="ECO:0000256" key="9">
    <source>
        <dbReference type="ARBA" id="ARBA00022842"/>
    </source>
</evidence>
<feature type="transmembrane region" description="Helical" evidence="13">
    <location>
        <begin position="52"/>
        <end position="75"/>
    </location>
</feature>
<evidence type="ECO:0000313" key="14">
    <source>
        <dbReference type="EMBL" id="KAG2217240.1"/>
    </source>
</evidence>
<evidence type="ECO:0000256" key="10">
    <source>
        <dbReference type="ARBA" id="ARBA00022989"/>
    </source>
</evidence>
<comment type="similarity">
    <text evidence="4">Belongs to the UPP synthase family.</text>
</comment>
<sequence>MAATVTIVDTTIPKRLTTSSKLEPGQSLQLISDLAVDLPPPTIRTKTTKSNVIVDVLCRILLHLIHIGYLTFIIYKTLRNMLIDLYHQHLVTSTDTEELIRFDKAQLTKIPKHLSILISSELLHERTMKEWDIILDDLCRVSCWAWEFGIEELSVFDASGELKSLGIDVYKRQSTMLHQWMTNKEKRGLKFSIVSAEDGRPSISRAAQNIVKQKIPSENIDIALVDKFVHECSEISDPELMLVYDALPHSYISLDGFPPWHIRLTEFINKGTHHRLDYMTFSSTLLQYSKVEQRFGR</sequence>
<dbReference type="GO" id="GO:0005789">
    <property type="term" value="C:endoplasmic reticulum membrane"/>
    <property type="evidence" value="ECO:0007669"/>
    <property type="project" value="UniProtKB-SubCell"/>
</dbReference>
<dbReference type="EC" id="2.5.1.87" evidence="5"/>
<dbReference type="InterPro" id="IPR036424">
    <property type="entry name" value="UPP_synth-like_sf"/>
</dbReference>
<keyword evidence="7 13" id="KW-0812">Transmembrane</keyword>
<keyword evidence="8" id="KW-0256">Endoplasmic reticulum</keyword>
<name>A0A8H7RUX0_9FUNG</name>
<dbReference type="InterPro" id="IPR038887">
    <property type="entry name" value="Nus1/NgBR"/>
</dbReference>
<comment type="catalytic activity">
    <reaction evidence="12">
        <text>n isopentenyl diphosphate + (2E,6E)-farnesyl diphosphate = a di-trans,poly-cis-polyprenyl diphosphate + n diphosphate</text>
        <dbReference type="Rhea" id="RHEA:53008"/>
        <dbReference type="Rhea" id="RHEA-COMP:19494"/>
        <dbReference type="ChEBI" id="CHEBI:33019"/>
        <dbReference type="ChEBI" id="CHEBI:128769"/>
        <dbReference type="ChEBI" id="CHEBI:136960"/>
        <dbReference type="ChEBI" id="CHEBI:175763"/>
        <dbReference type="EC" id="2.5.1.87"/>
    </reaction>
</comment>
<gene>
    <name evidence="14" type="ORF">INT45_012188</name>
</gene>
<dbReference type="PANTHER" id="PTHR21528">
    <property type="entry name" value="DEHYDRODOLICHYL DIPHOSPHATE SYNTHASE COMPLEX SUBUNIT NUS1"/>
    <property type="match status" value="1"/>
</dbReference>
<comment type="cofactor">
    <cofactor evidence="1">
        <name>Mg(2+)</name>
        <dbReference type="ChEBI" id="CHEBI:18420"/>
    </cofactor>
</comment>
<proteinExistence type="inferred from homology"/>
<evidence type="ECO:0000256" key="11">
    <source>
        <dbReference type="ARBA" id="ARBA00023136"/>
    </source>
</evidence>
<dbReference type="Proteomes" id="UP000646827">
    <property type="component" value="Unassembled WGS sequence"/>
</dbReference>
<keyword evidence="6" id="KW-0808">Transferase</keyword>
<organism evidence="14 15">
    <name type="scientific">Circinella minor</name>
    <dbReference type="NCBI Taxonomy" id="1195481"/>
    <lineage>
        <taxon>Eukaryota</taxon>
        <taxon>Fungi</taxon>
        <taxon>Fungi incertae sedis</taxon>
        <taxon>Mucoromycota</taxon>
        <taxon>Mucoromycotina</taxon>
        <taxon>Mucoromycetes</taxon>
        <taxon>Mucorales</taxon>
        <taxon>Lichtheimiaceae</taxon>
        <taxon>Circinella</taxon>
    </lineage>
</organism>
<comment type="caution">
    <text evidence="14">The sequence shown here is derived from an EMBL/GenBank/DDBJ whole genome shotgun (WGS) entry which is preliminary data.</text>
</comment>
<keyword evidence="10 13" id="KW-1133">Transmembrane helix</keyword>
<keyword evidence="9" id="KW-0460">Magnesium</keyword>
<accession>A0A8H7RUX0</accession>
<evidence type="ECO:0000256" key="5">
    <source>
        <dbReference type="ARBA" id="ARBA00012596"/>
    </source>
</evidence>
<comment type="subcellular location">
    <subcellularLocation>
        <location evidence="2">Endoplasmic reticulum membrane</location>
    </subcellularLocation>
</comment>
<evidence type="ECO:0000256" key="6">
    <source>
        <dbReference type="ARBA" id="ARBA00022679"/>
    </source>
</evidence>
<evidence type="ECO:0000256" key="13">
    <source>
        <dbReference type="SAM" id="Phobius"/>
    </source>
</evidence>
<dbReference type="AlphaFoldDB" id="A0A8H7RUX0"/>
<dbReference type="SUPFAM" id="SSF64005">
    <property type="entry name" value="Undecaprenyl diphosphate synthase"/>
    <property type="match status" value="1"/>
</dbReference>
<reference evidence="14 15" key="1">
    <citation type="submission" date="2020-12" db="EMBL/GenBank/DDBJ databases">
        <title>Metabolic potential, ecology and presence of endohyphal bacteria is reflected in genomic diversity of Mucoromycotina.</title>
        <authorList>
            <person name="Muszewska A."/>
            <person name="Okrasinska A."/>
            <person name="Steczkiewicz K."/>
            <person name="Drgas O."/>
            <person name="Orlowska M."/>
            <person name="Perlinska-Lenart U."/>
            <person name="Aleksandrzak-Piekarczyk T."/>
            <person name="Szatraj K."/>
            <person name="Zielenkiewicz U."/>
            <person name="Pilsyk S."/>
            <person name="Malc E."/>
            <person name="Mieczkowski P."/>
            <person name="Kruszewska J.S."/>
            <person name="Biernat P."/>
            <person name="Pawlowska J."/>
        </authorList>
    </citation>
    <scope>NUCLEOTIDE SEQUENCE [LARGE SCALE GENOMIC DNA]</scope>
    <source>
        <strain evidence="14 15">CBS 142.35</strain>
    </source>
</reference>
<dbReference type="OrthoDB" id="19639at2759"/>
<evidence type="ECO:0000256" key="12">
    <source>
        <dbReference type="ARBA" id="ARBA00047353"/>
    </source>
</evidence>
<dbReference type="UniPathway" id="UPA00378"/>
<protein>
    <recommendedName>
        <fullName evidence="5">ditrans,polycis-polyprenyl diphosphate synthase [(2E,6E)-farnesyldiphosphate specific]</fullName>
        <ecNumber evidence="5">2.5.1.87</ecNumber>
    </recommendedName>
</protein>
<evidence type="ECO:0000256" key="8">
    <source>
        <dbReference type="ARBA" id="ARBA00022824"/>
    </source>
</evidence>
<evidence type="ECO:0000256" key="1">
    <source>
        <dbReference type="ARBA" id="ARBA00001946"/>
    </source>
</evidence>
<keyword evidence="15" id="KW-1185">Reference proteome</keyword>
<dbReference type="EMBL" id="JAEPRB010000314">
    <property type="protein sequence ID" value="KAG2217240.1"/>
    <property type="molecule type" value="Genomic_DNA"/>
</dbReference>
<evidence type="ECO:0000256" key="7">
    <source>
        <dbReference type="ARBA" id="ARBA00022692"/>
    </source>
</evidence>
<evidence type="ECO:0000256" key="4">
    <source>
        <dbReference type="ARBA" id="ARBA00005432"/>
    </source>
</evidence>
<evidence type="ECO:0000256" key="2">
    <source>
        <dbReference type="ARBA" id="ARBA00004586"/>
    </source>
</evidence>